<keyword evidence="7" id="KW-0694">RNA-binding</keyword>
<dbReference type="KEGG" id="zmk:HG535_0B05730"/>
<evidence type="ECO:0000313" key="10">
    <source>
        <dbReference type="EMBL" id="QLG71530.1"/>
    </source>
</evidence>
<keyword evidence="11" id="KW-1185">Reference proteome</keyword>
<dbReference type="InterPro" id="IPR001247">
    <property type="entry name" value="ExoRNase_PH_dom1"/>
</dbReference>
<dbReference type="GO" id="GO:0000176">
    <property type="term" value="C:nuclear exosome (RNase complex)"/>
    <property type="evidence" value="ECO:0007669"/>
    <property type="project" value="TreeGrafter"/>
</dbReference>
<dbReference type="PANTHER" id="PTHR11953">
    <property type="entry name" value="EXOSOME COMPLEX COMPONENT"/>
    <property type="match status" value="1"/>
</dbReference>
<keyword evidence="5" id="KW-0698">rRNA processing</keyword>
<evidence type="ECO:0000256" key="5">
    <source>
        <dbReference type="ARBA" id="ARBA00022552"/>
    </source>
</evidence>
<dbReference type="GO" id="GO:0071051">
    <property type="term" value="P:poly(A)-dependent snoRNA 3'-end processing"/>
    <property type="evidence" value="ECO:0007669"/>
    <property type="project" value="TreeGrafter"/>
</dbReference>
<reference evidence="10 11" key="1">
    <citation type="submission" date="2020-07" db="EMBL/GenBank/DDBJ databases">
        <title>The yeast mating-type switching endonuclease HO is a domesticated member of an unorthodox homing genetic element family.</title>
        <authorList>
            <person name="Coughlan A.Y."/>
            <person name="Lombardi L."/>
            <person name="Braun-Galleani S."/>
            <person name="Martos A.R."/>
            <person name="Galeote V."/>
            <person name="Bigey F."/>
            <person name="Dequin S."/>
            <person name="Byrne K.P."/>
            <person name="Wolfe K.H."/>
        </authorList>
    </citation>
    <scope>NUCLEOTIDE SEQUENCE [LARGE SCALE GENOMIC DNA]</scope>
    <source>
        <strain evidence="10 11">NRRL Y-6702</strain>
    </source>
</reference>
<dbReference type="GO" id="GO:0034475">
    <property type="term" value="P:U4 snRNA 3'-end processing"/>
    <property type="evidence" value="ECO:0007669"/>
    <property type="project" value="TreeGrafter"/>
</dbReference>
<feature type="domain" description="Exoribonuclease phosphorolytic" evidence="9">
    <location>
        <begin position="41"/>
        <end position="171"/>
    </location>
</feature>
<proteinExistence type="inferred from homology"/>
<dbReference type="GO" id="GO:0005730">
    <property type="term" value="C:nucleolus"/>
    <property type="evidence" value="ECO:0007669"/>
    <property type="project" value="UniProtKB-SubCell"/>
</dbReference>
<dbReference type="OrthoDB" id="2504340at2759"/>
<dbReference type="Proteomes" id="UP000509704">
    <property type="component" value="Chromosome 2"/>
</dbReference>
<dbReference type="GO" id="GO:0016075">
    <property type="term" value="P:rRNA catabolic process"/>
    <property type="evidence" value="ECO:0007669"/>
    <property type="project" value="TreeGrafter"/>
</dbReference>
<dbReference type="InterPro" id="IPR020568">
    <property type="entry name" value="Ribosomal_Su5_D2-typ_SF"/>
</dbReference>
<dbReference type="GeneID" id="59235191"/>
<dbReference type="Gene3D" id="3.30.230.70">
    <property type="entry name" value="GHMP Kinase, N-terminal domain"/>
    <property type="match status" value="1"/>
</dbReference>
<evidence type="ECO:0000256" key="2">
    <source>
        <dbReference type="ARBA" id="ARBA00004496"/>
    </source>
</evidence>
<name>A0A7H9AYP9_ZYGMR</name>
<dbReference type="EMBL" id="CP058605">
    <property type="protein sequence ID" value="QLG71530.1"/>
    <property type="molecule type" value="Genomic_DNA"/>
</dbReference>
<dbReference type="GO" id="GO:0071038">
    <property type="term" value="P:TRAMP-dependent tRNA surveillance pathway"/>
    <property type="evidence" value="ECO:0007669"/>
    <property type="project" value="UniProtKB-ARBA"/>
</dbReference>
<evidence type="ECO:0000256" key="3">
    <source>
        <dbReference type="ARBA" id="ARBA00006678"/>
    </source>
</evidence>
<comment type="subcellular location">
    <subcellularLocation>
        <location evidence="2">Cytoplasm</location>
    </subcellularLocation>
    <subcellularLocation>
        <location evidence="1">Nucleus</location>
    </subcellularLocation>
</comment>
<dbReference type="GO" id="GO:0000177">
    <property type="term" value="C:cytoplasmic exosome (RNase complex)"/>
    <property type="evidence" value="ECO:0007669"/>
    <property type="project" value="UniProtKB-ARBA"/>
</dbReference>
<dbReference type="GO" id="GO:0000467">
    <property type="term" value="P:exonucleolytic trimming to generate mature 3'-end of 5.8S rRNA from tricistronic rRNA transcript (SSU-rRNA, 5.8S rRNA, LSU-rRNA)"/>
    <property type="evidence" value="ECO:0007669"/>
    <property type="project" value="UniProtKB-ARBA"/>
</dbReference>
<comment type="similarity">
    <text evidence="3">Belongs to the RNase PH family.</text>
</comment>
<dbReference type="RefSeq" id="XP_037143258.1">
    <property type="nucleotide sequence ID" value="XM_037287363.1"/>
</dbReference>
<dbReference type="InterPro" id="IPR027408">
    <property type="entry name" value="PNPase/RNase_PH_dom_sf"/>
</dbReference>
<sequence>MNVQDRRRLLGPGNAKPITFEPIVKEKDKQEATEHDIKETLFLRSGLIENCNGSSLVEFKSQHRQTSLIASVYGPRAVRGSFTSKAAISVQIKNGSSGDYDKSRLKELASFLTTVFSSVINRSRYPKSGIDIFIHLTYDRDLQDEKNAGIAAIIPHCITGITLALIDAGIEVLDITSGGHHNGSVFAFIKEGEEVTGFWKDPSRCDDNMEESLKVCKERYLNYKSIMTGYLFQNQKSESVQEA</sequence>
<keyword evidence="6" id="KW-0271">Exosome</keyword>
<dbReference type="GO" id="GO:0071028">
    <property type="term" value="P:nuclear mRNA surveillance"/>
    <property type="evidence" value="ECO:0007669"/>
    <property type="project" value="TreeGrafter"/>
</dbReference>
<dbReference type="Pfam" id="PF01138">
    <property type="entry name" value="RNase_PH"/>
    <property type="match status" value="1"/>
</dbReference>
<evidence type="ECO:0000259" key="9">
    <source>
        <dbReference type="Pfam" id="PF01138"/>
    </source>
</evidence>
<keyword evidence="4" id="KW-0963">Cytoplasm</keyword>
<dbReference type="InterPro" id="IPR050080">
    <property type="entry name" value="RNase_PH"/>
</dbReference>
<keyword evidence="8" id="KW-0539">Nucleus</keyword>
<dbReference type="PANTHER" id="PTHR11953:SF2">
    <property type="entry name" value="EXOSOME COMPLEX COMPONENT MTR3"/>
    <property type="match status" value="1"/>
</dbReference>
<evidence type="ECO:0000313" key="11">
    <source>
        <dbReference type="Proteomes" id="UP000509704"/>
    </source>
</evidence>
<dbReference type="GO" id="GO:0003723">
    <property type="term" value="F:RNA binding"/>
    <property type="evidence" value="ECO:0007669"/>
    <property type="project" value="UniProtKB-KW"/>
</dbReference>
<dbReference type="SUPFAM" id="SSF54211">
    <property type="entry name" value="Ribosomal protein S5 domain 2-like"/>
    <property type="match status" value="1"/>
</dbReference>
<dbReference type="AlphaFoldDB" id="A0A7H9AYP9"/>
<protein>
    <recommendedName>
        <fullName evidence="9">Exoribonuclease phosphorolytic domain-containing protein</fullName>
    </recommendedName>
</protein>
<evidence type="ECO:0000256" key="7">
    <source>
        <dbReference type="ARBA" id="ARBA00022884"/>
    </source>
</evidence>
<gene>
    <name evidence="10" type="ORF">HG535_0B05730</name>
</gene>
<evidence type="ECO:0000256" key="8">
    <source>
        <dbReference type="ARBA" id="ARBA00023242"/>
    </source>
</evidence>
<evidence type="ECO:0000256" key="1">
    <source>
        <dbReference type="ARBA" id="ARBA00004123"/>
    </source>
</evidence>
<organism evidence="10 11">
    <name type="scientific">Zygotorulaspora mrakii</name>
    <name type="common">Zygosaccharomyces mrakii</name>
    <dbReference type="NCBI Taxonomy" id="42260"/>
    <lineage>
        <taxon>Eukaryota</taxon>
        <taxon>Fungi</taxon>
        <taxon>Dikarya</taxon>
        <taxon>Ascomycota</taxon>
        <taxon>Saccharomycotina</taxon>
        <taxon>Saccharomycetes</taxon>
        <taxon>Saccharomycetales</taxon>
        <taxon>Saccharomycetaceae</taxon>
        <taxon>Zygotorulaspora</taxon>
    </lineage>
</organism>
<evidence type="ECO:0000256" key="6">
    <source>
        <dbReference type="ARBA" id="ARBA00022835"/>
    </source>
</evidence>
<evidence type="ECO:0000256" key="4">
    <source>
        <dbReference type="ARBA" id="ARBA00022490"/>
    </source>
</evidence>
<accession>A0A7H9AYP9</accession>